<evidence type="ECO:0000256" key="5">
    <source>
        <dbReference type="ARBA" id="ARBA00022741"/>
    </source>
</evidence>
<name>N8WEY5_9GAMM</name>
<dbReference type="PATRIC" id="fig|1217712.3.peg.697"/>
<dbReference type="InterPro" id="IPR000873">
    <property type="entry name" value="AMP-dep_synth/lig_dom"/>
</dbReference>
<reference evidence="14 15" key="1">
    <citation type="submission" date="2013-02" db="EMBL/GenBank/DDBJ databases">
        <title>The Genome Sequence of Acinetobacter sp. NIPH 758.</title>
        <authorList>
            <consortium name="The Broad Institute Genome Sequencing Platform"/>
            <consortium name="The Broad Institute Genome Sequencing Center for Infectious Disease"/>
            <person name="Cerqueira G."/>
            <person name="Feldgarden M."/>
            <person name="Courvalin P."/>
            <person name="Perichon B."/>
            <person name="Grillot-Courvalin C."/>
            <person name="Clermont D."/>
            <person name="Rocha E."/>
            <person name="Yoon E.-J."/>
            <person name="Nemec A."/>
            <person name="Walker B."/>
            <person name="Young S.K."/>
            <person name="Zeng Q."/>
            <person name="Gargeya S."/>
            <person name="Fitzgerald M."/>
            <person name="Haas B."/>
            <person name="Abouelleil A."/>
            <person name="Alvarado L."/>
            <person name="Arachchi H.M."/>
            <person name="Berlin A.M."/>
            <person name="Chapman S.B."/>
            <person name="Dewar J."/>
            <person name="Goldberg J."/>
            <person name="Griggs A."/>
            <person name="Gujja S."/>
            <person name="Hansen M."/>
            <person name="Howarth C."/>
            <person name="Imamovic A."/>
            <person name="Larimer J."/>
            <person name="McCowan C."/>
            <person name="Murphy C."/>
            <person name="Neiman D."/>
            <person name="Pearson M."/>
            <person name="Priest M."/>
            <person name="Roberts A."/>
            <person name="Saif S."/>
            <person name="Shea T."/>
            <person name="Sisk P."/>
            <person name="Sykes S."/>
            <person name="Wortman J."/>
            <person name="Nusbaum C."/>
            <person name="Birren B."/>
        </authorList>
    </citation>
    <scope>NUCLEOTIDE SEQUENCE [LARGE SCALE GENOMIC DNA]</scope>
    <source>
        <strain evidence="14 15">NIPH 758</strain>
    </source>
</reference>
<evidence type="ECO:0000256" key="8">
    <source>
        <dbReference type="ARBA" id="ARBA00023136"/>
    </source>
</evidence>
<comment type="caution">
    <text evidence="14">The sequence shown here is derived from an EMBL/GenBank/DDBJ whole genome shotgun (WGS) entry which is preliminary data.</text>
</comment>
<evidence type="ECO:0000256" key="10">
    <source>
        <dbReference type="ARBA" id="ARBA00039545"/>
    </source>
</evidence>
<dbReference type="Proteomes" id="UP000013049">
    <property type="component" value="Unassembled WGS sequence"/>
</dbReference>
<evidence type="ECO:0000313" key="14">
    <source>
        <dbReference type="EMBL" id="ENU93827.1"/>
    </source>
</evidence>
<dbReference type="GO" id="GO:0004467">
    <property type="term" value="F:long-chain fatty acid-CoA ligase activity"/>
    <property type="evidence" value="ECO:0007669"/>
    <property type="project" value="UniProtKB-EC"/>
</dbReference>
<dbReference type="Gene3D" id="2.30.38.10">
    <property type="entry name" value="Luciferase, Domain 3"/>
    <property type="match status" value="1"/>
</dbReference>
<accession>N8WEY5</accession>
<dbReference type="CDD" id="cd05936">
    <property type="entry name" value="FC-FACS_FadD_like"/>
    <property type="match status" value="1"/>
</dbReference>
<evidence type="ECO:0000256" key="6">
    <source>
        <dbReference type="ARBA" id="ARBA00022840"/>
    </source>
</evidence>
<dbReference type="AlphaFoldDB" id="N8WEY5"/>
<dbReference type="GO" id="GO:0016020">
    <property type="term" value="C:membrane"/>
    <property type="evidence" value="ECO:0007669"/>
    <property type="project" value="UniProtKB-SubCell"/>
</dbReference>
<dbReference type="Pfam" id="PF13193">
    <property type="entry name" value="AMP-binding_C"/>
    <property type="match status" value="1"/>
</dbReference>
<dbReference type="FunFam" id="3.30.300.30:FF:000006">
    <property type="entry name" value="Long-chain-fatty-acid--CoA ligase FadD"/>
    <property type="match status" value="1"/>
</dbReference>
<evidence type="ECO:0000256" key="7">
    <source>
        <dbReference type="ARBA" id="ARBA00022842"/>
    </source>
</evidence>
<proteinExistence type="predicted"/>
<keyword evidence="7" id="KW-0460">Magnesium</keyword>
<dbReference type="HOGENOM" id="CLU_000022_59_9_6"/>
<keyword evidence="5" id="KW-0547">Nucleotide-binding</keyword>
<dbReference type="InterPro" id="IPR050237">
    <property type="entry name" value="ATP-dep_AMP-bd_enzyme"/>
</dbReference>
<dbReference type="SUPFAM" id="SSF56801">
    <property type="entry name" value="Acetyl-CoA synthetase-like"/>
    <property type="match status" value="1"/>
</dbReference>
<evidence type="ECO:0000256" key="9">
    <source>
        <dbReference type="ARBA" id="ARBA00026121"/>
    </source>
</evidence>
<dbReference type="EMBL" id="APPC01000011">
    <property type="protein sequence ID" value="ENU93827.1"/>
    <property type="molecule type" value="Genomic_DNA"/>
</dbReference>
<dbReference type="InterPro" id="IPR025110">
    <property type="entry name" value="AMP-bd_C"/>
</dbReference>
<evidence type="ECO:0000256" key="1">
    <source>
        <dbReference type="ARBA" id="ARBA00001946"/>
    </source>
</evidence>
<evidence type="ECO:0000256" key="3">
    <source>
        <dbReference type="ARBA" id="ARBA00005005"/>
    </source>
</evidence>
<sequence length="559" mass="63015">MKINRPWHNEYQKYNISHQLQLPAQHESLLEMLEQSFQQYRHAAAFIFHDQILSYAELDELSLRFASYLQQLNLPKQTRIAIMLPNVLQYPVIACAILRSGYIAVNVNPQYTARELQYQLNDSGAEVLIMIDAAVATFQEIETQTKVKTIIQTSISDLLTEDTLAKYPHLKENKADQPVFTGRTYHFKNIINETSSLDYQRPELELKDIALLQYTGGTTGLSKGTILTHGNLFINTLQMDAAFSPNLVLSAQGGSSRILCILPFYHIFAFSFSILYSLYSGQTVVLILNPREINYILETWNRYSPHVFPGVNTIFNTLANQPAFKTIDFSDFKLAVSGGMPTLQATAELWQQLTGNIICEVYGLSETGPLATFNPKGQTTFSGKVGIPVPLTDVVIIDEQGNELPYGQAGEVAIRGPQVMQGYWQKIEETAQAMTQTQLFRSGDIGIMDEQGYIELIDRKKDMIVVSGFNVYPREIEEVMAQYSKVLEVAAIGIKDEKSGEVPKVFIVRKDESLTADEILTYAKANLTAYKCPKYIEFVSEIPKSNIGKILRRHLKESE</sequence>
<dbReference type="eggNOG" id="COG0318">
    <property type="taxonomic scope" value="Bacteria"/>
</dbReference>
<protein>
    <recommendedName>
        <fullName evidence="10">Long-chain-fatty-acid--CoA ligase</fullName>
        <ecNumber evidence="9">6.2.1.3</ecNumber>
    </recommendedName>
    <alternativeName>
        <fullName evidence="11">Long-chain acyl-CoA synthetase</fullName>
    </alternativeName>
</protein>
<comment type="pathway">
    <text evidence="3">Lipid metabolism; fatty acid beta-oxidation.</text>
</comment>
<comment type="subcellular location">
    <subcellularLocation>
        <location evidence="2">Membrane</location>
        <topology evidence="2">Peripheral membrane protein</topology>
    </subcellularLocation>
</comment>
<keyword evidence="4" id="KW-0436">Ligase</keyword>
<organism evidence="14 15">
    <name type="scientific">Acinetobacter vivianii</name>
    <dbReference type="NCBI Taxonomy" id="1776742"/>
    <lineage>
        <taxon>Bacteria</taxon>
        <taxon>Pseudomonadati</taxon>
        <taxon>Pseudomonadota</taxon>
        <taxon>Gammaproteobacteria</taxon>
        <taxon>Moraxellales</taxon>
        <taxon>Moraxellaceae</taxon>
        <taxon>Acinetobacter</taxon>
    </lineage>
</organism>
<dbReference type="Pfam" id="PF00501">
    <property type="entry name" value="AMP-binding"/>
    <property type="match status" value="1"/>
</dbReference>
<evidence type="ECO:0000313" key="15">
    <source>
        <dbReference type="Proteomes" id="UP000013049"/>
    </source>
</evidence>
<comment type="cofactor">
    <cofactor evidence="1">
        <name>Mg(2+)</name>
        <dbReference type="ChEBI" id="CHEBI:18420"/>
    </cofactor>
</comment>
<dbReference type="GO" id="GO:0005524">
    <property type="term" value="F:ATP binding"/>
    <property type="evidence" value="ECO:0007669"/>
    <property type="project" value="UniProtKB-KW"/>
</dbReference>
<dbReference type="EC" id="6.2.1.3" evidence="9"/>
<dbReference type="InterPro" id="IPR020845">
    <property type="entry name" value="AMP-binding_CS"/>
</dbReference>
<dbReference type="Gene3D" id="3.30.300.30">
    <property type="match status" value="1"/>
</dbReference>
<dbReference type="Gene3D" id="3.40.50.980">
    <property type="match status" value="2"/>
</dbReference>
<gene>
    <name evidence="14" type="ORF">F971_00731</name>
</gene>
<dbReference type="InterPro" id="IPR045851">
    <property type="entry name" value="AMP-bd_C_sf"/>
</dbReference>
<dbReference type="PROSITE" id="PS00455">
    <property type="entry name" value="AMP_BINDING"/>
    <property type="match status" value="1"/>
</dbReference>
<evidence type="ECO:0000256" key="4">
    <source>
        <dbReference type="ARBA" id="ARBA00022598"/>
    </source>
</evidence>
<evidence type="ECO:0000259" key="13">
    <source>
        <dbReference type="Pfam" id="PF13193"/>
    </source>
</evidence>
<dbReference type="PANTHER" id="PTHR43767">
    <property type="entry name" value="LONG-CHAIN-FATTY-ACID--COA LIGASE"/>
    <property type="match status" value="1"/>
</dbReference>
<evidence type="ECO:0000256" key="11">
    <source>
        <dbReference type="ARBA" id="ARBA00042773"/>
    </source>
</evidence>
<keyword evidence="8" id="KW-0472">Membrane</keyword>
<feature type="domain" description="AMP-binding enzyme C-terminal" evidence="13">
    <location>
        <begin position="475"/>
        <end position="549"/>
    </location>
</feature>
<evidence type="ECO:0000256" key="2">
    <source>
        <dbReference type="ARBA" id="ARBA00004170"/>
    </source>
</evidence>
<keyword evidence="6" id="KW-0067">ATP-binding</keyword>
<evidence type="ECO:0000259" key="12">
    <source>
        <dbReference type="Pfam" id="PF00501"/>
    </source>
</evidence>
<feature type="domain" description="AMP-dependent synthetase/ligase" evidence="12">
    <location>
        <begin position="34"/>
        <end position="424"/>
    </location>
</feature>
<dbReference type="PANTHER" id="PTHR43767:SF8">
    <property type="entry name" value="LONG-CHAIN-FATTY-ACID--COA LIGASE"/>
    <property type="match status" value="1"/>
</dbReference>